<reference evidence="4 5" key="1">
    <citation type="submission" date="2018-08" db="EMBL/GenBank/DDBJ databases">
        <title>A genome reference for cultivated species of the human gut microbiota.</title>
        <authorList>
            <person name="Zou Y."/>
            <person name="Xue W."/>
            <person name="Luo G."/>
        </authorList>
    </citation>
    <scope>NUCLEOTIDE SEQUENCE [LARGE SCALE GENOMIC DNA]</scope>
    <source>
        <strain evidence="4 5">AF46-11NS</strain>
    </source>
</reference>
<evidence type="ECO:0000256" key="2">
    <source>
        <dbReference type="ARBA" id="ARBA00012438"/>
    </source>
</evidence>
<dbReference type="PROSITE" id="PS50109">
    <property type="entry name" value="HIS_KIN"/>
    <property type="match status" value="1"/>
</dbReference>
<dbReference type="AlphaFoldDB" id="A0A415FCU7"/>
<dbReference type="InterPro" id="IPR005467">
    <property type="entry name" value="His_kinase_dom"/>
</dbReference>
<evidence type="ECO:0000256" key="1">
    <source>
        <dbReference type="ARBA" id="ARBA00000085"/>
    </source>
</evidence>
<dbReference type="SMART" id="SM00387">
    <property type="entry name" value="HATPase_c"/>
    <property type="match status" value="1"/>
</dbReference>
<dbReference type="InterPro" id="IPR036890">
    <property type="entry name" value="HATPase_C_sf"/>
</dbReference>
<dbReference type="Gene3D" id="3.30.565.10">
    <property type="entry name" value="Histidine kinase-like ATPase, C-terminal domain"/>
    <property type="match status" value="2"/>
</dbReference>
<dbReference type="SUPFAM" id="SSF55874">
    <property type="entry name" value="ATPase domain of HSP90 chaperone/DNA topoisomerase II/histidine kinase"/>
    <property type="match status" value="2"/>
</dbReference>
<dbReference type="EC" id="2.7.13.3" evidence="2"/>
<proteinExistence type="predicted"/>
<protein>
    <recommendedName>
        <fullName evidence="2">histidine kinase</fullName>
        <ecNumber evidence="2">2.7.13.3</ecNumber>
    </recommendedName>
</protein>
<dbReference type="Pfam" id="PF02518">
    <property type="entry name" value="HATPase_c"/>
    <property type="match status" value="1"/>
</dbReference>
<dbReference type="PRINTS" id="PR00344">
    <property type="entry name" value="BCTRLSENSOR"/>
</dbReference>
<dbReference type="EMBL" id="QRNE01000285">
    <property type="protein sequence ID" value="RHK16642.1"/>
    <property type="molecule type" value="Genomic_DNA"/>
</dbReference>
<organism evidence="4 5">
    <name type="scientific">Bacteroides xylanisolvens</name>
    <dbReference type="NCBI Taxonomy" id="371601"/>
    <lineage>
        <taxon>Bacteria</taxon>
        <taxon>Pseudomonadati</taxon>
        <taxon>Bacteroidota</taxon>
        <taxon>Bacteroidia</taxon>
        <taxon>Bacteroidales</taxon>
        <taxon>Bacteroidaceae</taxon>
        <taxon>Bacteroides</taxon>
    </lineage>
</organism>
<accession>A0A415FCU7</accession>
<dbReference type="PANTHER" id="PTHR43065:SF42">
    <property type="entry name" value="TWO-COMPONENT SENSOR PPRA"/>
    <property type="match status" value="1"/>
</dbReference>
<evidence type="ECO:0000259" key="3">
    <source>
        <dbReference type="PROSITE" id="PS50109"/>
    </source>
</evidence>
<dbReference type="InterPro" id="IPR003594">
    <property type="entry name" value="HATPase_dom"/>
</dbReference>
<dbReference type="Pfam" id="PF13589">
    <property type="entry name" value="HATPase_c_3"/>
    <property type="match status" value="1"/>
</dbReference>
<evidence type="ECO:0000313" key="4">
    <source>
        <dbReference type="EMBL" id="RHK16642.1"/>
    </source>
</evidence>
<comment type="caution">
    <text evidence="4">The sequence shown here is derived from an EMBL/GenBank/DDBJ whole genome shotgun (WGS) entry which is preliminary data.</text>
</comment>
<dbReference type="Proteomes" id="UP000285503">
    <property type="component" value="Unassembled WGS sequence"/>
</dbReference>
<gene>
    <name evidence="4" type="ORF">DW075_24600</name>
</gene>
<dbReference type="InterPro" id="IPR004358">
    <property type="entry name" value="Sig_transdc_His_kin-like_C"/>
</dbReference>
<evidence type="ECO:0000313" key="5">
    <source>
        <dbReference type="Proteomes" id="UP000285503"/>
    </source>
</evidence>
<sequence>MYKKNFTVDARTIIHLGRESIKDHTTALIELVKNSYDADASVVEVEIYQKETLNKIRIADNGIGMTECDIDNSWLRIGFSEKKLNKLSAKGRRKTGEKGIGRLSADRLGETLYIGSISNNCDSGKVERNGIKVNWELFNQDGIDLDEIPIEVDEDPQIILPASSNTITGTELIIKNIRNDWTVENIKSLCEELSILNSPFSETQDFKIFLKNDIAPQFNGEIFPPESVLPEIELELEYDGVSFNVKYAIKDRFSDFIPQKYDTTWQELSHKVIDPFEYVYSNEKLSCGPIKIKLLFYPRTKSLADGTNFTLSELKEFVDKNAGVKIYRDNISVKPYGYSNSIVGSDWLGLAERHTRNPAGVKRASYRLIPNQLVGAVFVSRDDNSLITDSAAREGLVENEAFCDLRALTLAAVSLLENHRYKLYQQPNENANKQKSSFSETATTFKREVEIAKENIDSIKEHITKSEDKLDTEQLANKNTPEIVRTALESLAKFVEETEDVSDSFNDMLQHTRVLAGLATVGISSAIYGHETQGDITQFKATAIVAKEYLEFDEPNIEVAKEELENSIIYADRVLAWGRFALSRVSRDKREKYEVSIKELITGLLKDLSELFKPIGIVVKYEKLEDVKATVYPMDIESILLNLLTNARTACLQISKNRIINIGLSKLKKKDRDGFLLSVSNSGPKINPELKEWIWEPLNTTKKDSTGRQTGTGLGLSIIKSIVADLKGDAEVDDDLDLGGALFKIWIPIK</sequence>
<name>A0A415FCU7_9BACE</name>
<dbReference type="PANTHER" id="PTHR43065">
    <property type="entry name" value="SENSOR HISTIDINE KINASE"/>
    <property type="match status" value="1"/>
</dbReference>
<comment type="catalytic activity">
    <reaction evidence="1">
        <text>ATP + protein L-histidine = ADP + protein N-phospho-L-histidine.</text>
        <dbReference type="EC" id="2.7.13.3"/>
    </reaction>
</comment>
<feature type="domain" description="Histidine kinase" evidence="3">
    <location>
        <begin position="527"/>
        <end position="750"/>
    </location>
</feature>
<dbReference type="GO" id="GO:0004673">
    <property type="term" value="F:protein histidine kinase activity"/>
    <property type="evidence" value="ECO:0007669"/>
    <property type="project" value="UniProtKB-EC"/>
</dbReference>